<name>A0AAU7V8K1_9ACTO</name>
<evidence type="ECO:0000256" key="3">
    <source>
        <dbReference type="ARBA" id="ARBA00023163"/>
    </source>
</evidence>
<dbReference type="InterPro" id="IPR001647">
    <property type="entry name" value="HTH_TetR"/>
</dbReference>
<dbReference type="PROSITE" id="PS50977">
    <property type="entry name" value="HTH_TETR_2"/>
    <property type="match status" value="1"/>
</dbReference>
<dbReference type="GO" id="GO:0003700">
    <property type="term" value="F:DNA-binding transcription factor activity"/>
    <property type="evidence" value="ECO:0007669"/>
    <property type="project" value="TreeGrafter"/>
</dbReference>
<dbReference type="PANTHER" id="PTHR30055:SF227">
    <property type="entry name" value="TRANSCRIPTIONAL REGULATORY PROTEIN (PROBABLY TETR-FAMILY)-RELATED"/>
    <property type="match status" value="1"/>
</dbReference>
<reference evidence="6" key="1">
    <citation type="submission" date="2023-11" db="EMBL/GenBank/DDBJ databases">
        <title>Scrofimicrobium hongkongense sp. nov., isolated from a patient with peritonitis.</title>
        <authorList>
            <person name="Lao H.Y."/>
            <person name="Wong A.Y.P."/>
            <person name="Ng T.L."/>
            <person name="Wong R.Y.L."/>
            <person name="Yau M.C.Y."/>
            <person name="Lam J.Y.W."/>
            <person name="Siu G.K.H."/>
        </authorList>
    </citation>
    <scope>NUCLEOTIDE SEQUENCE</scope>
    <source>
        <strain evidence="6">R131</strain>
    </source>
</reference>
<dbReference type="InterPro" id="IPR054129">
    <property type="entry name" value="DesT_TetR_C"/>
</dbReference>
<dbReference type="SUPFAM" id="SSF48498">
    <property type="entry name" value="Tetracyclin repressor-like, C-terminal domain"/>
    <property type="match status" value="1"/>
</dbReference>
<dbReference type="Gene3D" id="1.10.357.10">
    <property type="entry name" value="Tetracycline Repressor, domain 2"/>
    <property type="match status" value="1"/>
</dbReference>
<evidence type="ECO:0000256" key="4">
    <source>
        <dbReference type="PROSITE-ProRule" id="PRU00335"/>
    </source>
</evidence>
<evidence type="ECO:0000259" key="5">
    <source>
        <dbReference type="PROSITE" id="PS50977"/>
    </source>
</evidence>
<dbReference type="InterPro" id="IPR023772">
    <property type="entry name" value="DNA-bd_HTH_TetR-type_CS"/>
</dbReference>
<evidence type="ECO:0000256" key="2">
    <source>
        <dbReference type="ARBA" id="ARBA00023125"/>
    </source>
</evidence>
<feature type="DNA-binding region" description="H-T-H motif" evidence="4">
    <location>
        <begin position="34"/>
        <end position="53"/>
    </location>
</feature>
<evidence type="ECO:0000256" key="1">
    <source>
        <dbReference type="ARBA" id="ARBA00023015"/>
    </source>
</evidence>
<dbReference type="GO" id="GO:0000976">
    <property type="term" value="F:transcription cis-regulatory region binding"/>
    <property type="evidence" value="ECO:0007669"/>
    <property type="project" value="TreeGrafter"/>
</dbReference>
<dbReference type="Pfam" id="PF21943">
    <property type="entry name" value="TetR_C_46"/>
    <property type="match status" value="1"/>
</dbReference>
<dbReference type="RefSeq" id="WP_350258810.1">
    <property type="nucleotide sequence ID" value="NZ_CP138335.1"/>
</dbReference>
<dbReference type="InterPro" id="IPR009057">
    <property type="entry name" value="Homeodomain-like_sf"/>
</dbReference>
<accession>A0AAU7V8K1</accession>
<organism evidence="6">
    <name type="scientific">Scrofimicrobium appendicitidis</name>
    <dbReference type="NCBI Taxonomy" id="3079930"/>
    <lineage>
        <taxon>Bacteria</taxon>
        <taxon>Bacillati</taxon>
        <taxon>Actinomycetota</taxon>
        <taxon>Actinomycetes</taxon>
        <taxon>Actinomycetales</taxon>
        <taxon>Actinomycetaceae</taxon>
        <taxon>Scrofimicrobium</taxon>
    </lineage>
</organism>
<evidence type="ECO:0000313" key="6">
    <source>
        <dbReference type="EMBL" id="XBW08610.1"/>
    </source>
</evidence>
<dbReference type="AlphaFoldDB" id="A0AAU7V8K1"/>
<dbReference type="InterPro" id="IPR036271">
    <property type="entry name" value="Tet_transcr_reg_TetR-rel_C_sf"/>
</dbReference>
<proteinExistence type="predicted"/>
<dbReference type="PANTHER" id="PTHR30055">
    <property type="entry name" value="HTH-TYPE TRANSCRIPTIONAL REGULATOR RUTR"/>
    <property type="match status" value="1"/>
</dbReference>
<dbReference type="PROSITE" id="PS01081">
    <property type="entry name" value="HTH_TETR_1"/>
    <property type="match status" value="1"/>
</dbReference>
<feature type="domain" description="HTH tetR-type" evidence="5">
    <location>
        <begin position="11"/>
        <end position="71"/>
    </location>
</feature>
<keyword evidence="2 4" id="KW-0238">DNA-binding</keyword>
<protein>
    <submittedName>
        <fullName evidence="6">TetR/AcrR family transcriptional regulator</fullName>
    </submittedName>
</protein>
<dbReference type="PRINTS" id="PR00455">
    <property type="entry name" value="HTHTETR"/>
</dbReference>
<keyword evidence="3" id="KW-0804">Transcription</keyword>
<dbReference type="EMBL" id="CP138335">
    <property type="protein sequence ID" value="XBW08610.1"/>
    <property type="molecule type" value="Genomic_DNA"/>
</dbReference>
<dbReference type="InterPro" id="IPR050109">
    <property type="entry name" value="HTH-type_TetR-like_transc_reg"/>
</dbReference>
<gene>
    <name evidence="6" type="ORF">SAC06_03355</name>
</gene>
<dbReference type="Pfam" id="PF00440">
    <property type="entry name" value="TetR_N"/>
    <property type="match status" value="1"/>
</dbReference>
<sequence>MASKRQRMTGIERREQLIDVARSIFAAKGYDATTVEEIAKKAGVTKPVVYEHFGGKEGVYAVIVDREVQSLTGALEAALQAEGSPRLVLERGALALLDYIDSDGDGFRVLVRDVPSAQTKGSFYSILGDVASRTEYLLAAQFKRTGYPTSWAPLYAQLLVGAVAQVGQWWLEARTPAKDEVAAHVVNLIWNGMRNLRTDPNLTLGALDGR</sequence>
<dbReference type="SUPFAM" id="SSF46689">
    <property type="entry name" value="Homeodomain-like"/>
    <property type="match status" value="1"/>
</dbReference>
<dbReference type="KEGG" id="sapp:SAC06_03355"/>
<keyword evidence="1" id="KW-0805">Transcription regulation</keyword>